<dbReference type="SUPFAM" id="SSF57414">
    <property type="entry name" value="Hairpin loop containing domain-like"/>
    <property type="match status" value="10"/>
</dbReference>
<dbReference type="Gene3D" id="3.50.4.10">
    <property type="entry name" value="Hepatocyte Growth Factor"/>
    <property type="match status" value="10"/>
</dbReference>
<dbReference type="GO" id="GO:0006508">
    <property type="term" value="P:proteolysis"/>
    <property type="evidence" value="ECO:0007669"/>
    <property type="project" value="InterPro"/>
</dbReference>
<dbReference type="SMART" id="SM00473">
    <property type="entry name" value="PAN_AP"/>
    <property type="match status" value="5"/>
</dbReference>
<feature type="compositionally biased region" description="Acidic residues" evidence="3">
    <location>
        <begin position="741"/>
        <end position="750"/>
    </location>
</feature>
<keyword evidence="1" id="KW-0677">Repeat</keyword>
<dbReference type="InterPro" id="IPR003609">
    <property type="entry name" value="Pan_app"/>
</dbReference>
<evidence type="ECO:0000259" key="5">
    <source>
        <dbReference type="PROSITE" id="PS50948"/>
    </source>
</evidence>
<feature type="compositionally biased region" description="Gly residues" evidence="3">
    <location>
        <begin position="211"/>
        <end position="221"/>
    </location>
</feature>
<feature type="chain" id="PRO_5002523609" evidence="4">
    <location>
        <begin position="17"/>
        <end position="991"/>
    </location>
</feature>
<gene>
    <name evidence="6" type="ORF">BN1205_038610</name>
</gene>
<dbReference type="CDD" id="cd01100">
    <property type="entry name" value="APPLE_Factor_XI_like"/>
    <property type="match status" value="4"/>
</dbReference>
<feature type="compositionally biased region" description="Acidic residues" evidence="3">
    <location>
        <begin position="196"/>
        <end position="207"/>
    </location>
</feature>
<sequence length="991" mass="107048">MWKYGFFLTVVTSVWATSEGPWGVAAIPTRGKPEYSQRHSFAQAELKCFHPINWKSIARTLKTESGVKDAAACQRLCAKEDQCTHFNYHTDSHNCELKIKNGSDVVEAANVITGPKTCSSSCFTLGVGHTAKEMARSERKYSPFDCQSWCRDTNGCFYFTFNLDSSTCFLKGADAPGTEREYPGDMVGPKEFCSGGDEDVETEEESESGTGSDGAGSGAGSEGEEELKCFHPINWKSIARTLKTESGVKDAAACQRLCAKEDQCTHFNYHTDSHNCELKIKNGSDVVEAANVITGPKTCSSSCFTLGVGHTANNMARSEKKYSPFDCQSWCRDTNGCFYFTFNRNSSTCFLKGADAPGTEREYPGDMVGPKEFCSGGGEDVETEEESESGTGSDGAGSGAGSEGEEELKCFHPINWKSIARTLKTESGVKDAAACQRLCAKEDQCTHFNYHTDSHNCELKIKNGSDVVEAANVITGPKTCSSSCFTLGVGHTANNMATPGKMYSPFDCQSWCRDTNGCFYFTFNRNSSTCFLKGADAPGTEREYPGDMVGPKEFCSGGDEDVETEEESESGTGSDGAGSGAGSEGEEELKCFHPINWKSIARTLKTESGVKDAAACQRLCAKEDQCTHFNYHTDSHNCELKIKNGSDVVEAANVITGPKTCNSSCFTLGVGHTANNMARSEKKYSPFDCQSWCRDTNGCFYFTFNRNSSTCFLKGADAPGTEREYPGDMVGPKEFCSGGGEDVETEEESESGTGSDGAESGAGSEVESQPEALPGGQERPEEQPPIPGPSPDGDNGKEELVPPVPELEEGSGTAGTEADTPGHILPSRYPAPIPDTGLSSNLVCIHPRHKTTTAEIHKSLPGLPTPEDCHLACWHEGECTHFTYNLTTGRCDLRTNDSSHVTEEVDHITGPKSCNSSCFTVGKGHSAHNVAPITDKYSAFDCQSWCRQNNNCMYFTYNTVTKKCYLKGNDAPNTLSPSPDDVVGPRDFCPS</sequence>
<feature type="region of interest" description="Disordered" evidence="3">
    <location>
        <begin position="721"/>
        <end position="832"/>
    </location>
</feature>
<dbReference type="SMART" id="SM00223">
    <property type="entry name" value="APPLE"/>
    <property type="match status" value="10"/>
</dbReference>
<feature type="compositionally biased region" description="Acidic residues" evidence="3">
    <location>
        <begin position="558"/>
        <end position="569"/>
    </location>
</feature>
<dbReference type="PROSITE" id="PS50948">
    <property type="entry name" value="PAN"/>
    <property type="match status" value="5"/>
</dbReference>
<evidence type="ECO:0000256" key="4">
    <source>
        <dbReference type="SAM" id="SignalP"/>
    </source>
</evidence>
<dbReference type="EMBL" id="LN714490">
    <property type="protein sequence ID" value="CEL71791.1"/>
    <property type="molecule type" value="Genomic_DNA"/>
</dbReference>
<keyword evidence="4" id="KW-0732">Signal</keyword>
<feature type="compositionally biased region" description="Gly residues" evidence="3">
    <location>
        <begin position="392"/>
        <end position="402"/>
    </location>
</feature>
<accession>A0A0F7UTL5</accession>
<reference evidence="6" key="1">
    <citation type="journal article" date="2015" name="PLoS ONE">
        <title>Comprehensive Evaluation of Toxoplasma gondii VEG and Neospora caninum LIV Genomes with Tachyzoite Stage Transcriptome and Proteome Defines Novel Transcript Features.</title>
        <authorList>
            <person name="Ramaprasad A."/>
            <person name="Mourier T."/>
            <person name="Naeem R."/>
            <person name="Malas T.B."/>
            <person name="Moussa E."/>
            <person name="Panigrahi A."/>
            <person name="Vermont S.J."/>
            <person name="Otto T.D."/>
            <person name="Wastling J."/>
            <person name="Pain A."/>
        </authorList>
    </citation>
    <scope>NUCLEOTIDE SEQUENCE</scope>
    <source>
        <strain evidence="6">VEG</strain>
    </source>
</reference>
<evidence type="ECO:0000313" key="6">
    <source>
        <dbReference type="EMBL" id="CEL71791.1"/>
    </source>
</evidence>
<feature type="compositionally biased region" description="Acidic residues" evidence="3">
    <location>
        <begin position="379"/>
        <end position="388"/>
    </location>
</feature>
<feature type="domain" description="Apple" evidence="5">
    <location>
        <begin position="410"/>
        <end position="480"/>
    </location>
</feature>
<keyword evidence="2" id="KW-1015">Disulfide bond</keyword>
<dbReference type="Pfam" id="PF00024">
    <property type="entry name" value="PAN_1"/>
    <property type="match status" value="9"/>
</dbReference>
<proteinExistence type="predicted"/>
<feature type="compositionally biased region" description="Gly residues" evidence="3">
    <location>
        <begin position="573"/>
        <end position="583"/>
    </location>
</feature>
<dbReference type="Pfam" id="PF14295">
    <property type="entry name" value="PAN_4"/>
    <property type="match status" value="1"/>
</dbReference>
<feature type="domain" description="Apple" evidence="5">
    <location>
        <begin position="914"/>
        <end position="989"/>
    </location>
</feature>
<evidence type="ECO:0000256" key="3">
    <source>
        <dbReference type="SAM" id="MobiDB-lite"/>
    </source>
</evidence>
<feature type="signal peptide" evidence="4">
    <location>
        <begin position="1"/>
        <end position="16"/>
    </location>
</feature>
<dbReference type="InterPro" id="IPR000177">
    <property type="entry name" value="Apple"/>
</dbReference>
<dbReference type="GO" id="GO:0005576">
    <property type="term" value="C:extracellular region"/>
    <property type="evidence" value="ECO:0007669"/>
    <property type="project" value="InterPro"/>
</dbReference>
<evidence type="ECO:0000256" key="2">
    <source>
        <dbReference type="ARBA" id="ARBA00023157"/>
    </source>
</evidence>
<protein>
    <submittedName>
        <fullName evidence="6">PAN domain-containing protein</fullName>
    </submittedName>
</protein>
<evidence type="ECO:0000256" key="1">
    <source>
        <dbReference type="ARBA" id="ARBA00022737"/>
    </source>
</evidence>
<feature type="region of interest" description="Disordered" evidence="3">
    <location>
        <begin position="365"/>
        <end position="404"/>
    </location>
</feature>
<feature type="domain" description="Apple" evidence="5">
    <location>
        <begin position="591"/>
        <end position="661"/>
    </location>
</feature>
<feature type="region of interest" description="Disordered" evidence="3">
    <location>
        <begin position="179"/>
        <end position="223"/>
    </location>
</feature>
<name>A0A0F7UTL5_TOXGV</name>
<feature type="domain" description="Apple" evidence="5">
    <location>
        <begin position="48"/>
        <end position="118"/>
    </location>
</feature>
<feature type="region of interest" description="Disordered" evidence="3">
    <location>
        <begin position="541"/>
        <end position="585"/>
    </location>
</feature>
<dbReference type="AlphaFoldDB" id="A0A0F7UTL5"/>
<feature type="compositionally biased region" description="Low complexity" evidence="3">
    <location>
        <begin position="751"/>
        <end position="767"/>
    </location>
</feature>
<feature type="domain" description="Apple" evidence="5">
    <location>
        <begin position="229"/>
        <end position="299"/>
    </location>
</feature>
<organism evidence="6">
    <name type="scientific">Toxoplasma gondii (strain ATCC 50861 / VEG)</name>
    <dbReference type="NCBI Taxonomy" id="432359"/>
    <lineage>
        <taxon>Eukaryota</taxon>
        <taxon>Sar</taxon>
        <taxon>Alveolata</taxon>
        <taxon>Apicomplexa</taxon>
        <taxon>Conoidasida</taxon>
        <taxon>Coccidia</taxon>
        <taxon>Eucoccidiorida</taxon>
        <taxon>Eimeriorina</taxon>
        <taxon>Sarcocystidae</taxon>
        <taxon>Toxoplasma</taxon>
    </lineage>
</organism>